<proteinExistence type="predicted"/>
<dbReference type="EMBL" id="JAAIWK010000012">
    <property type="protein sequence ID" value="NEY20035.1"/>
    <property type="molecule type" value="Genomic_DNA"/>
</dbReference>
<sequence>MHNKFKYYIFLLLLVIVFVTYTIFPHQQTKESILFFSIEKEARFTKTKTSLHQTSSAFGEQYHLLWSIESTLDRKAYLRQDVGLLYENGQLKGTLGIKKWKTNTETIKEQKIVSNSESALFQAITFHYGELHNGESIRSTQKMSNAQLYMIVSPSKHASSFIHPKNKAESEWQVALNQYTTQRLQSLWIKGKAKYGLTNKELISIPLTDLYQYNQTPIRGLSVADTQKIIGQLWEGLYKNYMIGFRNENKPPMNPIGSYLPLVVINLKEKTLYVLIPTKDQDYVLLKQRIS</sequence>
<comment type="caution">
    <text evidence="2">The sequence shown here is derived from an EMBL/GenBank/DDBJ whole genome shotgun (WGS) entry which is preliminary data.</text>
</comment>
<dbReference type="Proteomes" id="UP000476934">
    <property type="component" value="Unassembled WGS sequence"/>
</dbReference>
<accession>A0A6M0P6Y8</accession>
<evidence type="ECO:0000256" key="1">
    <source>
        <dbReference type="SAM" id="Phobius"/>
    </source>
</evidence>
<evidence type="ECO:0000313" key="2">
    <source>
        <dbReference type="EMBL" id="NEY20035.1"/>
    </source>
</evidence>
<dbReference type="OrthoDB" id="2959394at2"/>
<reference evidence="2 3" key="1">
    <citation type="submission" date="2020-03" db="EMBL/GenBank/DDBJ databases">
        <title>Bacillus aquiflavi sp. nov., isolated from yellow water of strong flavor Chinese baijiu in Yibin region of China.</title>
        <authorList>
            <person name="Xie J."/>
        </authorList>
    </citation>
    <scope>NUCLEOTIDE SEQUENCE [LARGE SCALE GENOMIC DNA]</scope>
    <source>
        <strain evidence="2 3">Gsoil 114</strain>
    </source>
</reference>
<feature type="transmembrane region" description="Helical" evidence="1">
    <location>
        <begin position="7"/>
        <end position="24"/>
    </location>
</feature>
<organism evidence="2 3">
    <name type="scientific">Heyndrickxia ginsengihumi</name>
    <dbReference type="NCBI Taxonomy" id="363870"/>
    <lineage>
        <taxon>Bacteria</taxon>
        <taxon>Bacillati</taxon>
        <taxon>Bacillota</taxon>
        <taxon>Bacilli</taxon>
        <taxon>Bacillales</taxon>
        <taxon>Bacillaceae</taxon>
        <taxon>Heyndrickxia</taxon>
    </lineage>
</organism>
<gene>
    <name evidence="2" type="ORF">G4D61_08655</name>
</gene>
<keyword evidence="1" id="KW-1133">Transmembrane helix</keyword>
<dbReference type="AlphaFoldDB" id="A0A6M0P6Y8"/>
<name>A0A6M0P6Y8_9BACI</name>
<protein>
    <submittedName>
        <fullName evidence="2">Uncharacterized protein</fullName>
    </submittedName>
</protein>
<dbReference type="RefSeq" id="WP_052137913.1">
    <property type="nucleotide sequence ID" value="NZ_JAAIWK010000012.1"/>
</dbReference>
<evidence type="ECO:0000313" key="3">
    <source>
        <dbReference type="Proteomes" id="UP000476934"/>
    </source>
</evidence>
<keyword evidence="1" id="KW-0812">Transmembrane</keyword>
<keyword evidence="1" id="KW-0472">Membrane</keyword>
<keyword evidence="3" id="KW-1185">Reference proteome</keyword>